<feature type="transmembrane region" description="Helical" evidence="1">
    <location>
        <begin position="126"/>
        <end position="148"/>
    </location>
</feature>
<accession>A0AAD5VBL8</accession>
<evidence type="ECO:0000256" key="1">
    <source>
        <dbReference type="SAM" id="Phobius"/>
    </source>
</evidence>
<keyword evidence="1" id="KW-0812">Transmembrane</keyword>
<dbReference type="Proteomes" id="UP001212997">
    <property type="component" value="Unassembled WGS sequence"/>
</dbReference>
<keyword evidence="1" id="KW-0472">Membrane</keyword>
<keyword evidence="1" id="KW-1133">Transmembrane helix</keyword>
<organism evidence="3 4">
    <name type="scientific">Meripilus lineatus</name>
    <dbReference type="NCBI Taxonomy" id="2056292"/>
    <lineage>
        <taxon>Eukaryota</taxon>
        <taxon>Fungi</taxon>
        <taxon>Dikarya</taxon>
        <taxon>Basidiomycota</taxon>
        <taxon>Agaricomycotina</taxon>
        <taxon>Agaricomycetes</taxon>
        <taxon>Polyporales</taxon>
        <taxon>Meripilaceae</taxon>
        <taxon>Meripilus</taxon>
    </lineage>
</organism>
<evidence type="ECO:0000259" key="2">
    <source>
        <dbReference type="Pfam" id="PF20152"/>
    </source>
</evidence>
<sequence length="214" mass="23449">MSKACVLLSVFIETIVQAYYIRRISILTEGNRPLTYCAGALWVLRACFGFGGNLDPIAFLPGFTTDPALSQQLSLYSTTGLPFSGIMKTAVTVSAATDAVITGILVRSLHLRRTGMKETDHIIQRLMMYLVHTGAITTVCLITTVILFATKPDLSYMGLYFLSSKFYANSFLGTLNARLVFRNPGGSNAPDVIKFIAKPSEPPMVRIHLGRAFQ</sequence>
<evidence type="ECO:0000313" key="3">
    <source>
        <dbReference type="EMBL" id="KAJ3491288.1"/>
    </source>
</evidence>
<dbReference type="Pfam" id="PF20152">
    <property type="entry name" value="DUF6534"/>
    <property type="match status" value="1"/>
</dbReference>
<keyword evidence="4" id="KW-1185">Reference proteome</keyword>
<dbReference type="InterPro" id="IPR045339">
    <property type="entry name" value="DUF6534"/>
</dbReference>
<dbReference type="EMBL" id="JANAWD010000014">
    <property type="protein sequence ID" value="KAJ3491288.1"/>
    <property type="molecule type" value="Genomic_DNA"/>
</dbReference>
<comment type="caution">
    <text evidence="3">The sequence shown here is derived from an EMBL/GenBank/DDBJ whole genome shotgun (WGS) entry which is preliminary data.</text>
</comment>
<dbReference type="PANTHER" id="PTHR40465:SF1">
    <property type="entry name" value="DUF6534 DOMAIN-CONTAINING PROTEIN"/>
    <property type="match status" value="1"/>
</dbReference>
<protein>
    <recommendedName>
        <fullName evidence="2">DUF6534 domain-containing protein</fullName>
    </recommendedName>
</protein>
<dbReference type="AlphaFoldDB" id="A0AAD5VBL8"/>
<proteinExistence type="predicted"/>
<evidence type="ECO:0000313" key="4">
    <source>
        <dbReference type="Proteomes" id="UP001212997"/>
    </source>
</evidence>
<feature type="domain" description="DUF6534" evidence="2">
    <location>
        <begin position="94"/>
        <end position="178"/>
    </location>
</feature>
<feature type="transmembrane region" description="Helical" evidence="1">
    <location>
        <begin position="85"/>
        <end position="106"/>
    </location>
</feature>
<gene>
    <name evidence="3" type="ORF">NLI96_g792</name>
</gene>
<dbReference type="PANTHER" id="PTHR40465">
    <property type="entry name" value="CHROMOSOME 1, WHOLE GENOME SHOTGUN SEQUENCE"/>
    <property type="match status" value="1"/>
</dbReference>
<name>A0AAD5VBL8_9APHY</name>
<reference evidence="3" key="1">
    <citation type="submission" date="2022-07" db="EMBL/GenBank/DDBJ databases">
        <title>Genome Sequence of Physisporinus lineatus.</title>
        <authorList>
            <person name="Buettner E."/>
        </authorList>
    </citation>
    <scope>NUCLEOTIDE SEQUENCE</scope>
    <source>
        <strain evidence="3">VT162</strain>
    </source>
</reference>